<dbReference type="EMBL" id="FOFS01000002">
    <property type="protein sequence ID" value="SEP94477.1"/>
    <property type="molecule type" value="Genomic_DNA"/>
</dbReference>
<proteinExistence type="predicted"/>
<evidence type="ECO:0000259" key="2">
    <source>
        <dbReference type="Pfam" id="PF13349"/>
    </source>
</evidence>
<gene>
    <name evidence="3" type="ORF">SAMN04488038_102298</name>
</gene>
<feature type="signal peptide" evidence="1">
    <location>
        <begin position="1"/>
        <end position="18"/>
    </location>
</feature>
<evidence type="ECO:0000313" key="3">
    <source>
        <dbReference type="EMBL" id="SEP94477.1"/>
    </source>
</evidence>
<evidence type="ECO:0000313" key="4">
    <source>
        <dbReference type="Proteomes" id="UP000199233"/>
    </source>
</evidence>
<dbReference type="RefSeq" id="WP_177188830.1">
    <property type="nucleotide sequence ID" value="NZ_FOFS01000002.1"/>
</dbReference>
<dbReference type="STRING" id="489703.SAMN04488038_102298"/>
<keyword evidence="1" id="KW-0732">Signal</keyword>
<feature type="domain" description="DUF4097" evidence="2">
    <location>
        <begin position="61"/>
        <end position="284"/>
    </location>
</feature>
<protein>
    <submittedName>
        <fullName evidence="3">DUF4097 and DUF4098 domain-containing protein YvlB</fullName>
    </submittedName>
</protein>
<dbReference type="AlphaFoldDB" id="A0A1H9C0E2"/>
<reference evidence="3 4" key="1">
    <citation type="submission" date="2016-10" db="EMBL/GenBank/DDBJ databases">
        <authorList>
            <person name="de Groot N.N."/>
        </authorList>
    </citation>
    <scope>NUCLEOTIDE SEQUENCE [LARGE SCALE GENOMIC DNA]</scope>
    <source>
        <strain evidence="3 4">DSM 25927</strain>
    </source>
</reference>
<dbReference type="InterPro" id="IPR025164">
    <property type="entry name" value="Toastrack_DUF4097"/>
</dbReference>
<accession>A0A1H9C0E2</accession>
<dbReference type="Proteomes" id="UP000199233">
    <property type="component" value="Unassembled WGS sequence"/>
</dbReference>
<sequence>MKMRLMMMVLLLPLAARAGEPQAIQQTRPLAADGKLRVENPAGSLEISAWDRNEVMISGELGENAEPLEIRGDARDLQIVVRYPSRLRGSFDDSELRLRVPARVALELKTVSAQVQLRGVKGPLQVQSVSGDLNLDVGSTQVQASTVSGDLQLRAPAQQTKLSSVSGDIVLRDLRGTLNADTVSGQLQVEGGPFKELSLQSVSGDLQLNVALDANAQLRAETLSGDIGLELPRSSDASLELKTFSGELHNEFGGGEHGLRKMSAKIGGGRGQVSLHSFSGDISVRPVSR</sequence>
<dbReference type="Pfam" id="PF13349">
    <property type="entry name" value="DUF4097"/>
    <property type="match status" value="1"/>
</dbReference>
<feature type="chain" id="PRO_5011559885" evidence="1">
    <location>
        <begin position="19"/>
        <end position="289"/>
    </location>
</feature>
<organism evidence="3 4">
    <name type="scientific">Solimonas aquatica</name>
    <dbReference type="NCBI Taxonomy" id="489703"/>
    <lineage>
        <taxon>Bacteria</taxon>
        <taxon>Pseudomonadati</taxon>
        <taxon>Pseudomonadota</taxon>
        <taxon>Gammaproteobacteria</taxon>
        <taxon>Nevskiales</taxon>
        <taxon>Nevskiaceae</taxon>
        <taxon>Solimonas</taxon>
    </lineage>
</organism>
<keyword evidence="4" id="KW-1185">Reference proteome</keyword>
<name>A0A1H9C0E2_9GAMM</name>
<evidence type="ECO:0000256" key="1">
    <source>
        <dbReference type="SAM" id="SignalP"/>
    </source>
</evidence>